<feature type="region of interest" description="Disordered" evidence="2">
    <location>
        <begin position="1"/>
        <end position="20"/>
    </location>
</feature>
<dbReference type="SUPFAM" id="SSF53300">
    <property type="entry name" value="vWA-like"/>
    <property type="match status" value="1"/>
</dbReference>
<feature type="compositionally biased region" description="Basic and acidic residues" evidence="2">
    <location>
        <begin position="11"/>
        <end position="20"/>
    </location>
</feature>
<dbReference type="InterPro" id="IPR036465">
    <property type="entry name" value="vWFA_dom_sf"/>
</dbReference>
<protein>
    <recommendedName>
        <fullName evidence="1">UPF0229 protein EHE19_012345</fullName>
    </recommendedName>
</protein>
<accession>A0A4U7JDZ6</accession>
<dbReference type="InterPro" id="IPR006698">
    <property type="entry name" value="UPF0229"/>
</dbReference>
<dbReference type="KEGG" id="rher:EHE19_012345"/>
<dbReference type="Pfam" id="PF04285">
    <property type="entry name" value="DUF444"/>
    <property type="match status" value="1"/>
</dbReference>
<feature type="compositionally biased region" description="Basic and acidic residues" evidence="2">
    <location>
        <begin position="78"/>
        <end position="87"/>
    </location>
</feature>
<gene>
    <name evidence="3" type="ORF">EHE19_012345</name>
</gene>
<evidence type="ECO:0000313" key="4">
    <source>
        <dbReference type="Proteomes" id="UP000306409"/>
    </source>
</evidence>
<proteinExistence type="inferred from homology"/>
<dbReference type="Proteomes" id="UP000306409">
    <property type="component" value="Chromosome"/>
</dbReference>
<dbReference type="PANTHER" id="PTHR30510">
    <property type="entry name" value="UPF0229 PROTEIN YEAH"/>
    <property type="match status" value="1"/>
</dbReference>
<dbReference type="CDD" id="cd00198">
    <property type="entry name" value="vWFA"/>
    <property type="match status" value="1"/>
</dbReference>
<feature type="region of interest" description="Disordered" evidence="2">
    <location>
        <begin position="76"/>
        <end position="103"/>
    </location>
</feature>
<sequence length="425" mass="48765">MTIFRDCNNGGRDRSAEDRRRHRELIEESIKKNLGNIIAEESIIGKSKDKKIKIPIRGIKEYQFIYGKNKPGIGVGEGDEKRGDKFPGEASNNSGKGKAGNQEGEEIYETEITIEEVVKYLFDDLNLPDIDKKQLSQLEEKSYRKLGYQNKGIPPKLAKKRSVVEKIKRRQSYKRALEEQNQEKLTSSQAIFESNNADIDSNEDELNSKPISSVTTRRERFPFIEEDLRYYRIKEENKRDYNAVVLCIMDVSGSMDQTKKYLARSFYFLLYQFLQLKYANVDVVFIAHTTVAKEVNEKEFFHRGESGGTYISSGYEKALEIISERYSPSNWNVYAFHCSDGDNWSEDNNKAIESAKKLCEVCNLFGYGEIVPGYYSIGSTIKTELLNKIESKNFAAININKKEDVLPALKKLLEKVSDKDVEQEG</sequence>
<evidence type="ECO:0000313" key="3">
    <source>
        <dbReference type="EMBL" id="QNU65705.1"/>
    </source>
</evidence>
<organism evidence="3 4">
    <name type="scientific">Ruminiclostridium herbifermentans</name>
    <dbReference type="NCBI Taxonomy" id="2488810"/>
    <lineage>
        <taxon>Bacteria</taxon>
        <taxon>Bacillati</taxon>
        <taxon>Bacillota</taxon>
        <taxon>Clostridia</taxon>
        <taxon>Eubacteriales</taxon>
        <taxon>Oscillospiraceae</taxon>
        <taxon>Ruminiclostridium</taxon>
    </lineage>
</organism>
<comment type="similarity">
    <text evidence="1">Belongs to the UPF0229 family.</text>
</comment>
<dbReference type="AlphaFoldDB" id="A0A4U7JDZ6"/>
<reference evidence="3 4" key="1">
    <citation type="submission" date="2020-09" db="EMBL/GenBank/DDBJ databases">
        <title>Characterization and genome sequencing of Ruminiclostridium sp. nov. MA18.</title>
        <authorList>
            <person name="Rettenmaier R."/>
            <person name="Kowollik M.-L."/>
            <person name="Liebl W."/>
            <person name="Zverlov V."/>
        </authorList>
    </citation>
    <scope>NUCLEOTIDE SEQUENCE [LARGE SCALE GENOMIC DNA]</scope>
    <source>
        <strain evidence="3 4">MA18</strain>
    </source>
</reference>
<dbReference type="Gene3D" id="3.40.50.410">
    <property type="entry name" value="von Willebrand factor, type A domain"/>
    <property type="match status" value="1"/>
</dbReference>
<dbReference type="RefSeq" id="WP_137697927.1">
    <property type="nucleotide sequence ID" value="NZ_CP061336.1"/>
</dbReference>
<keyword evidence="4" id="KW-1185">Reference proteome</keyword>
<dbReference type="EMBL" id="CP061336">
    <property type="protein sequence ID" value="QNU65705.1"/>
    <property type="molecule type" value="Genomic_DNA"/>
</dbReference>
<evidence type="ECO:0000256" key="1">
    <source>
        <dbReference type="HAMAP-Rule" id="MF_01232"/>
    </source>
</evidence>
<dbReference type="HAMAP" id="MF_01232">
    <property type="entry name" value="UPF0229"/>
    <property type="match status" value="1"/>
</dbReference>
<dbReference type="OrthoDB" id="9788289at2"/>
<dbReference type="PANTHER" id="PTHR30510:SF2">
    <property type="entry name" value="UPF0229 PROTEIN YEAH"/>
    <property type="match status" value="1"/>
</dbReference>
<name>A0A4U7JDZ6_9FIRM</name>
<evidence type="ECO:0000256" key="2">
    <source>
        <dbReference type="SAM" id="MobiDB-lite"/>
    </source>
</evidence>